<reference evidence="1 2" key="1">
    <citation type="submission" date="2017-06" db="EMBL/GenBank/DDBJ databases">
        <authorList>
            <person name="Kim H.J."/>
            <person name="Triplett B.A."/>
        </authorList>
    </citation>
    <scope>NUCLEOTIDE SEQUENCE [LARGE SCALE GENOMIC DNA]</scope>
    <source>
        <strain evidence="1 2">DSM 44272</strain>
    </source>
</reference>
<name>A0A238VA02_9ACTN</name>
<dbReference type="AlphaFoldDB" id="A0A238VA02"/>
<proteinExistence type="predicted"/>
<evidence type="ECO:0000313" key="2">
    <source>
        <dbReference type="Proteomes" id="UP000198403"/>
    </source>
</evidence>
<dbReference type="EMBL" id="FZNO01000002">
    <property type="protein sequence ID" value="SNR31230.1"/>
    <property type="molecule type" value="Genomic_DNA"/>
</dbReference>
<gene>
    <name evidence="1" type="ORF">SAMN06272737_102287</name>
</gene>
<dbReference type="RefSeq" id="WP_141137405.1">
    <property type="nucleotide sequence ID" value="NZ_FZNO01000002.1"/>
</dbReference>
<accession>A0A238VA02</accession>
<sequence length="111" mass="12332">MDGRPRVLLRDEHDGENSRLLTACLEENGDLRLSGQDLGSGTRVISSDGEYEWETVVPTAHIPALLRALDAPADADILDELAARWTGPASYDLERRIRSTDIPVRFWSRSG</sequence>
<evidence type="ECO:0000313" key="1">
    <source>
        <dbReference type="EMBL" id="SNR31230.1"/>
    </source>
</evidence>
<dbReference type="OrthoDB" id="4763662at2"/>
<protein>
    <submittedName>
        <fullName evidence="1">Uncharacterized protein</fullName>
    </submittedName>
</protein>
<dbReference type="Proteomes" id="UP000198403">
    <property type="component" value="Unassembled WGS sequence"/>
</dbReference>
<keyword evidence="2" id="KW-1185">Reference proteome</keyword>
<organism evidence="1 2">
    <name type="scientific">Blastococcus mobilis</name>
    <dbReference type="NCBI Taxonomy" id="1938746"/>
    <lineage>
        <taxon>Bacteria</taxon>
        <taxon>Bacillati</taxon>
        <taxon>Actinomycetota</taxon>
        <taxon>Actinomycetes</taxon>
        <taxon>Geodermatophilales</taxon>
        <taxon>Geodermatophilaceae</taxon>
        <taxon>Blastococcus</taxon>
    </lineage>
</organism>